<feature type="region of interest" description="Disordered" evidence="3">
    <location>
        <begin position="1222"/>
        <end position="1264"/>
    </location>
</feature>
<feature type="compositionally biased region" description="Polar residues" evidence="3">
    <location>
        <begin position="1656"/>
        <end position="1667"/>
    </location>
</feature>
<sequence>MWQMLLDWLWIVWNFMLLYYIGVRSLFQDVTNERKKPSALPPQHGRVAIVTGGTTGIGYYTIKTLCSLGMHVIIASRCKKHIQKAIDDIKKEQPDAVIEGFEVDLGSMKSVHKFAYEFKSRRLPLHILINNAAVMYVPYKKTEDGLERHIAVNYMGHFLLSILLLPVLNMSGTNQLFARIVNVSSSTHRVGNIDLSTFTSKGAKPSRYSPYASYSQSKLAMIMATYELARRLKAAKCFRVTVNALHPGVVDTNLHSNAVFPVPLIRYLISRFYLTPEQGADTVLHVALSPDLEKQSGGYYENCERATSSKLSNSMQLQQAIWHTTCSVLGIDPHDLPTSRSHDMSGNNAGMPFSWHDDYMNSPYQFNSSPSLSNEMGISCITGPQNTITTFGMISKSEPVPDHFVVDFDRDGSPTPLHVPKPEITPNRTAIQITEDPKTLQMEISSKATQKSKPTITGPMSASDIPLPDLKLPSSCDEVVDMNVINKISNEDSIPDIFVSHYDIKNNLENIPEEENENDCKNFMSTPTIGPQCPVPVGPKDDISEHAPQLRAVMCGNDIIYVANSIEDVEAGLAKSSSESTPTFVKTSSNASGSFISIVEGPNKNELMPNYLNDRLSSVSANSSCVSIPHITLNESMLASLNYESDSLSELDNSEGQQYINTSSGFITIDETAQNNFLTKKSKSAGNSPHLELNETTAIVKDFAKSAPDLSSQFTKEEKFKLNELESEVEADRENHIKSEHLQTSVLPNMLEKNNMREKILSDDDNEYDPSSSAEDSTDSEDFENIKFPLKYSARSKYNQSPSISDDDDDIFISVPRERGRSMVRRCSQVSPSVLDDVDADADISLSSVTLKDITIKLPEKQSSVSPDLSPHSLCKYQDDQILKFVNDVITESIKLSAEDSELQNILEGITKESPHDIEKIFTESKQMSSKDCELPSTLVENLGEECIPLIVRDSTETSSKESDDSDSSNEVFKEYNVTIVSDSEQMSSIGSEVSEKPTKNLQECSIDVDEETKVFKVETLTYNSESEFETVTMQHDSIAPAVKDEDNRIENVFVDSISSEIRTFLAEKGSETTKNIPDNQKDSRMNPAFSQKGWDRLPYNATEAEMNAFREYAAFTDTLKRTGRITPIPHQLDTVMEEAVTEDTNSMFKTNQEALHNIESPRKPRRNSQEIESNIIKDCALFADAFLTDHSYLLHQPTEDLNKPKESPVRKITKQFEEKINLSGRQSPLCPQNSPESSSRASSPHPQFFFPSNSMTESSFEEEEEEIRANRVIFSPLSSPVKRIDEDVDSMGFLFLIPQNKYTKAKIVSVSGNIDSNLETVKGVPIDDNIYCASSEYPSSPHGDCKNEAAKENVTTTDMENVHDTQSEISTNENDGKDISVKEQSTFTESDLNQELPSNIQDESITESETSKDTIQTHQPLVTNEVVQNITESDQSPLTETESCEPLSADSNISESNQIATEDNLTNQSNCSEGHNSSGKDCCDDNLSQTDQHFTLGENFENFDNDSNPQSDRSSDTLVDMPLGNESCYENQPMTCETPKQVESEISASICQDEQTSPTNNAETGANIEYTDNSEISSASYYSPTKSSSGSEDCWFDSKSLSLDFELNKDDTGYAKMLASYYAVSKEECQDGSQDDTAGNTIATAGNTGLEECNEGSTDTPQSTIADVTEKDT</sequence>
<dbReference type="KEGG" id="osn:115214136"/>
<dbReference type="Gene3D" id="3.40.50.720">
    <property type="entry name" value="NAD(P)-binding Rossmann-like Domain"/>
    <property type="match status" value="1"/>
</dbReference>
<dbReference type="PANTHER" id="PTHR24320:SF264">
    <property type="entry name" value="DEHYDROGENASE_REDUCTASE SDR FAMILY MEMBER ON CHROMOSOME X"/>
    <property type="match status" value="1"/>
</dbReference>
<keyword evidence="4" id="KW-0472">Membrane</keyword>
<feature type="compositionally biased region" description="Low complexity" evidence="3">
    <location>
        <begin position="1638"/>
        <end position="1650"/>
    </location>
</feature>
<dbReference type="Pfam" id="PF00106">
    <property type="entry name" value="adh_short"/>
    <property type="match status" value="1"/>
</dbReference>
<feature type="region of interest" description="Disordered" evidence="3">
    <location>
        <begin position="1359"/>
        <end position="1420"/>
    </location>
</feature>
<keyword evidence="5" id="KW-1185">Reference proteome</keyword>
<feature type="region of interest" description="Disordered" evidence="3">
    <location>
        <begin position="1630"/>
        <end position="1674"/>
    </location>
</feature>
<feature type="region of interest" description="Disordered" evidence="3">
    <location>
        <begin position="1072"/>
        <end position="1092"/>
    </location>
</feature>
<evidence type="ECO:0000256" key="4">
    <source>
        <dbReference type="SAM" id="Phobius"/>
    </source>
</evidence>
<feature type="transmembrane region" description="Helical" evidence="4">
    <location>
        <begin position="6"/>
        <end position="27"/>
    </location>
</feature>
<keyword evidence="2" id="KW-0560">Oxidoreductase</keyword>
<dbReference type="Proteomes" id="UP000515154">
    <property type="component" value="Linkage group LG7"/>
</dbReference>
<feature type="region of interest" description="Disordered" evidence="3">
    <location>
        <begin position="445"/>
        <end position="467"/>
    </location>
</feature>
<dbReference type="InterPro" id="IPR036291">
    <property type="entry name" value="NAD(P)-bd_dom_sf"/>
</dbReference>
<dbReference type="SUPFAM" id="SSF51735">
    <property type="entry name" value="NAD(P)-binding Rossmann-fold domains"/>
    <property type="match status" value="1"/>
</dbReference>
<name>A0A7E6F0R8_9MOLL</name>
<evidence type="ECO:0000256" key="1">
    <source>
        <dbReference type="ARBA" id="ARBA00006484"/>
    </source>
</evidence>
<comment type="similarity">
    <text evidence="1">Belongs to the short-chain dehydrogenases/reductases (SDR) family.</text>
</comment>
<evidence type="ECO:0000313" key="5">
    <source>
        <dbReference type="Proteomes" id="UP000515154"/>
    </source>
</evidence>
<protein>
    <submittedName>
        <fullName evidence="6">Uncharacterized protein LOC115214136</fullName>
    </submittedName>
</protein>
<evidence type="ECO:0000313" key="6">
    <source>
        <dbReference type="RefSeq" id="XP_036360870.1"/>
    </source>
</evidence>
<feature type="compositionally biased region" description="Basic and acidic residues" evidence="3">
    <location>
        <begin position="954"/>
        <end position="963"/>
    </location>
</feature>
<feature type="region of interest" description="Disordered" evidence="3">
    <location>
        <begin position="1499"/>
        <end position="1520"/>
    </location>
</feature>
<feature type="transmembrane region" description="Helical" evidence="4">
    <location>
        <begin position="150"/>
        <end position="168"/>
    </location>
</feature>
<proteinExistence type="inferred from homology"/>
<keyword evidence="4" id="KW-0812">Transmembrane</keyword>
<dbReference type="CDD" id="cd05327">
    <property type="entry name" value="retinol-DH_like_SDR_c_like"/>
    <property type="match status" value="1"/>
</dbReference>
<dbReference type="InterPro" id="IPR002347">
    <property type="entry name" value="SDR_fam"/>
</dbReference>
<dbReference type="PRINTS" id="PR00081">
    <property type="entry name" value="GDHRDH"/>
</dbReference>
<feature type="region of interest" description="Disordered" evidence="3">
    <location>
        <begin position="953"/>
        <end position="972"/>
    </location>
</feature>
<keyword evidence="4" id="KW-1133">Transmembrane helix</keyword>
<accession>A0A7E6F0R8</accession>
<organism evidence="5 6">
    <name type="scientific">Octopus sinensis</name>
    <name type="common">East Asian common octopus</name>
    <dbReference type="NCBI Taxonomy" id="2607531"/>
    <lineage>
        <taxon>Eukaryota</taxon>
        <taxon>Metazoa</taxon>
        <taxon>Spiralia</taxon>
        <taxon>Lophotrochozoa</taxon>
        <taxon>Mollusca</taxon>
        <taxon>Cephalopoda</taxon>
        <taxon>Coleoidea</taxon>
        <taxon>Octopodiformes</taxon>
        <taxon>Octopoda</taxon>
        <taxon>Incirrata</taxon>
        <taxon>Octopodidae</taxon>
        <taxon>Octopus</taxon>
    </lineage>
</organism>
<feature type="compositionally biased region" description="Polar residues" evidence="3">
    <location>
        <begin position="1383"/>
        <end position="1404"/>
    </location>
</feature>
<feature type="compositionally biased region" description="Low complexity" evidence="3">
    <location>
        <begin position="1232"/>
        <end position="1247"/>
    </location>
</feature>
<evidence type="ECO:0000256" key="2">
    <source>
        <dbReference type="ARBA" id="ARBA00023002"/>
    </source>
</evidence>
<feature type="region of interest" description="Disordered" evidence="3">
    <location>
        <begin position="1552"/>
        <end position="1572"/>
    </location>
</feature>
<dbReference type="PANTHER" id="PTHR24320">
    <property type="entry name" value="RETINOL DEHYDROGENASE"/>
    <property type="match status" value="1"/>
</dbReference>
<feature type="region of interest" description="Disordered" evidence="3">
    <location>
        <begin position="762"/>
        <end position="781"/>
    </location>
</feature>
<dbReference type="RefSeq" id="XP_036360870.1">
    <property type="nucleotide sequence ID" value="XM_036504977.1"/>
</dbReference>
<feature type="compositionally biased region" description="Polar residues" evidence="3">
    <location>
        <begin position="445"/>
        <end position="460"/>
    </location>
</feature>
<reference evidence="6" key="1">
    <citation type="submission" date="2025-08" db="UniProtKB">
        <authorList>
            <consortium name="RefSeq"/>
        </authorList>
    </citation>
    <scope>IDENTIFICATION</scope>
</reference>
<evidence type="ECO:0000256" key="3">
    <source>
        <dbReference type="SAM" id="MobiDB-lite"/>
    </source>
</evidence>
<gene>
    <name evidence="6" type="primary">LOC115214136</name>
</gene>
<dbReference type="GO" id="GO:0016491">
    <property type="term" value="F:oxidoreductase activity"/>
    <property type="evidence" value="ECO:0007669"/>
    <property type="project" value="UniProtKB-KW"/>
</dbReference>